<dbReference type="Proteomes" id="UP001234297">
    <property type="component" value="Chromosome 2"/>
</dbReference>
<sequence length="324" mass="37076">MLRRRDHDEEEHEDKYEEVGLSKRRCRFAEFFDLEAAVDSDEEEVGEDGIHLFYLLAPNFCNGFLFFLLICQDFINDAGAEIPGGGGRMRCPPLLPREDEEEDVEDLQTRIQERYKRSSHKEYDEETTDVVDQQALLPSVKDPRLWKVECLMGREKEAVVSLMQFINKGSELQIRSAGTLDHLKSNIFIEADKEAHVEDACRGLCNIFPAMVRVVPIKEMTNVLSVETKMVDLAAGSWVRLKIGKYKGDPAKVVNVDSVKQKVRVKLIPTVDLQAIASKMDGRDVVKRKAFLHPPCFINIEKGFFNQRQDPSTGEDFYLIDYVV</sequence>
<dbReference type="EMBL" id="CM056810">
    <property type="protein sequence ID" value="KAJ8642734.1"/>
    <property type="molecule type" value="Genomic_DNA"/>
</dbReference>
<name>A0ACC2MBJ7_PERAE</name>
<evidence type="ECO:0000313" key="1">
    <source>
        <dbReference type="EMBL" id="KAJ8642734.1"/>
    </source>
</evidence>
<keyword evidence="2" id="KW-1185">Reference proteome</keyword>
<reference evidence="1 2" key="1">
    <citation type="journal article" date="2022" name="Hortic Res">
        <title>A haplotype resolved chromosomal level avocado genome allows analysis of novel avocado genes.</title>
        <authorList>
            <person name="Nath O."/>
            <person name="Fletcher S.J."/>
            <person name="Hayward A."/>
            <person name="Shaw L.M."/>
            <person name="Masouleh A.K."/>
            <person name="Furtado A."/>
            <person name="Henry R.J."/>
            <person name="Mitter N."/>
        </authorList>
    </citation>
    <scope>NUCLEOTIDE SEQUENCE [LARGE SCALE GENOMIC DNA]</scope>
    <source>
        <strain evidence="2">cv. Hass</strain>
    </source>
</reference>
<evidence type="ECO:0000313" key="2">
    <source>
        <dbReference type="Proteomes" id="UP001234297"/>
    </source>
</evidence>
<accession>A0ACC2MBJ7</accession>
<proteinExistence type="predicted"/>
<comment type="caution">
    <text evidence="1">The sequence shown here is derived from an EMBL/GenBank/DDBJ whole genome shotgun (WGS) entry which is preliminary data.</text>
</comment>
<protein>
    <submittedName>
        <fullName evidence="1">Uncharacterized protein</fullName>
    </submittedName>
</protein>
<organism evidence="1 2">
    <name type="scientific">Persea americana</name>
    <name type="common">Avocado</name>
    <dbReference type="NCBI Taxonomy" id="3435"/>
    <lineage>
        <taxon>Eukaryota</taxon>
        <taxon>Viridiplantae</taxon>
        <taxon>Streptophyta</taxon>
        <taxon>Embryophyta</taxon>
        <taxon>Tracheophyta</taxon>
        <taxon>Spermatophyta</taxon>
        <taxon>Magnoliopsida</taxon>
        <taxon>Magnoliidae</taxon>
        <taxon>Laurales</taxon>
        <taxon>Lauraceae</taxon>
        <taxon>Persea</taxon>
    </lineage>
</organism>
<gene>
    <name evidence="1" type="ORF">MRB53_004482</name>
</gene>